<feature type="compositionally biased region" description="Pro residues" evidence="15">
    <location>
        <begin position="228"/>
        <end position="243"/>
    </location>
</feature>
<organism evidence="17 18">
    <name type="scientific">Ganoderma sinense ZZ0214-1</name>
    <dbReference type="NCBI Taxonomy" id="1077348"/>
    <lineage>
        <taxon>Eukaryota</taxon>
        <taxon>Fungi</taxon>
        <taxon>Dikarya</taxon>
        <taxon>Basidiomycota</taxon>
        <taxon>Agaricomycotina</taxon>
        <taxon>Agaricomycetes</taxon>
        <taxon>Polyporales</taxon>
        <taxon>Polyporaceae</taxon>
        <taxon>Ganoderma</taxon>
    </lineage>
</organism>
<keyword evidence="18" id="KW-1185">Reference proteome</keyword>
<gene>
    <name evidence="17" type="ORF">GSI_14985</name>
</gene>
<dbReference type="GO" id="GO:0005634">
    <property type="term" value="C:nucleus"/>
    <property type="evidence" value="ECO:0007669"/>
    <property type="project" value="UniProtKB-ARBA"/>
</dbReference>
<evidence type="ECO:0000256" key="6">
    <source>
        <dbReference type="ARBA" id="ARBA00022801"/>
    </source>
</evidence>
<dbReference type="Gene3D" id="3.30.420.10">
    <property type="entry name" value="Ribonuclease H-like superfamily/Ribonuclease H"/>
    <property type="match status" value="1"/>
</dbReference>
<evidence type="ECO:0000256" key="14">
    <source>
        <dbReference type="ARBA" id="ARBA00049244"/>
    </source>
</evidence>
<reference evidence="17 18" key="1">
    <citation type="journal article" date="2015" name="Sci. Rep.">
        <title>Chromosome-level genome map provides insights into diverse defense mechanisms in the medicinal fungus Ganoderma sinense.</title>
        <authorList>
            <person name="Zhu Y."/>
            <person name="Xu J."/>
            <person name="Sun C."/>
            <person name="Zhou S."/>
            <person name="Xu H."/>
            <person name="Nelson D.R."/>
            <person name="Qian J."/>
            <person name="Song J."/>
            <person name="Luo H."/>
            <person name="Xiang L."/>
            <person name="Li Y."/>
            <person name="Xu Z."/>
            <person name="Ji A."/>
            <person name="Wang L."/>
            <person name="Lu S."/>
            <person name="Hayward A."/>
            <person name="Sun W."/>
            <person name="Li X."/>
            <person name="Schwartz D.C."/>
            <person name="Wang Y."/>
            <person name="Chen S."/>
        </authorList>
    </citation>
    <scope>NUCLEOTIDE SEQUENCE [LARGE SCALE GENOMIC DNA]</scope>
    <source>
        <strain evidence="17 18">ZZ0214-1</strain>
    </source>
</reference>
<evidence type="ECO:0000256" key="2">
    <source>
        <dbReference type="ARBA" id="ARBA00022695"/>
    </source>
</evidence>
<dbReference type="GO" id="GO:0003887">
    <property type="term" value="F:DNA-directed DNA polymerase activity"/>
    <property type="evidence" value="ECO:0007669"/>
    <property type="project" value="UniProtKB-KW"/>
</dbReference>
<dbReference type="Pfam" id="PF25597">
    <property type="entry name" value="SH3_retrovirus"/>
    <property type="match status" value="1"/>
</dbReference>
<keyword evidence="2" id="KW-0548">Nucleotidyltransferase</keyword>
<keyword evidence="10" id="KW-0695">RNA-directed DNA polymerase</keyword>
<protein>
    <recommendedName>
        <fullName evidence="16">Integrase catalytic domain-containing protein</fullName>
    </recommendedName>
</protein>
<keyword evidence="7" id="KW-0460">Magnesium</keyword>
<keyword evidence="4" id="KW-0479">Metal-binding</keyword>
<feature type="domain" description="Integrase catalytic" evidence="16">
    <location>
        <begin position="1"/>
        <end position="79"/>
    </location>
</feature>
<evidence type="ECO:0000256" key="10">
    <source>
        <dbReference type="ARBA" id="ARBA00022918"/>
    </source>
</evidence>
<accession>A0A2G8RL53</accession>
<dbReference type="GO" id="GO:0003964">
    <property type="term" value="F:RNA-directed DNA polymerase activity"/>
    <property type="evidence" value="ECO:0007669"/>
    <property type="project" value="UniProtKB-KW"/>
</dbReference>
<keyword evidence="11" id="KW-0239">DNA-directed DNA polymerase</keyword>
<dbReference type="EMBL" id="AYKW01000069">
    <property type="protein sequence ID" value="PIL22297.1"/>
    <property type="molecule type" value="Genomic_DNA"/>
</dbReference>
<keyword evidence="6" id="KW-0378">Hydrolase</keyword>
<dbReference type="InterPro" id="IPR012337">
    <property type="entry name" value="RNaseH-like_sf"/>
</dbReference>
<dbReference type="PROSITE" id="PS50994">
    <property type="entry name" value="INTEGRASE"/>
    <property type="match status" value="1"/>
</dbReference>
<dbReference type="GO" id="GO:0046872">
    <property type="term" value="F:metal ion binding"/>
    <property type="evidence" value="ECO:0007669"/>
    <property type="project" value="UniProtKB-KW"/>
</dbReference>
<evidence type="ECO:0000256" key="7">
    <source>
        <dbReference type="ARBA" id="ARBA00022842"/>
    </source>
</evidence>
<evidence type="ECO:0000256" key="11">
    <source>
        <dbReference type="ARBA" id="ARBA00022932"/>
    </source>
</evidence>
<proteinExistence type="predicted"/>
<evidence type="ECO:0000256" key="5">
    <source>
        <dbReference type="ARBA" id="ARBA00022759"/>
    </source>
</evidence>
<keyword evidence="3" id="KW-0540">Nuclease</keyword>
<evidence type="ECO:0000256" key="4">
    <source>
        <dbReference type="ARBA" id="ARBA00022723"/>
    </source>
</evidence>
<evidence type="ECO:0000256" key="8">
    <source>
        <dbReference type="ARBA" id="ARBA00022884"/>
    </source>
</evidence>
<keyword evidence="1" id="KW-0815">Transposition</keyword>
<comment type="catalytic activity">
    <reaction evidence="14">
        <text>DNA(n) + a 2'-deoxyribonucleoside 5'-triphosphate = DNA(n+1) + diphosphate</text>
        <dbReference type="Rhea" id="RHEA:22508"/>
        <dbReference type="Rhea" id="RHEA-COMP:17339"/>
        <dbReference type="Rhea" id="RHEA-COMP:17340"/>
        <dbReference type="ChEBI" id="CHEBI:33019"/>
        <dbReference type="ChEBI" id="CHEBI:61560"/>
        <dbReference type="ChEBI" id="CHEBI:173112"/>
        <dbReference type="EC" id="2.7.7.7"/>
    </reaction>
</comment>
<keyword evidence="11" id="KW-0808">Transferase</keyword>
<dbReference type="GO" id="GO:0004519">
    <property type="term" value="F:endonuclease activity"/>
    <property type="evidence" value="ECO:0007669"/>
    <property type="project" value="UniProtKB-KW"/>
</dbReference>
<dbReference type="PANTHER" id="PTHR42648">
    <property type="entry name" value="TRANSPOSASE, PUTATIVE-RELATED"/>
    <property type="match status" value="1"/>
</dbReference>
<evidence type="ECO:0000256" key="15">
    <source>
        <dbReference type="SAM" id="MobiDB-lite"/>
    </source>
</evidence>
<dbReference type="InterPro" id="IPR057670">
    <property type="entry name" value="SH3_retrovirus"/>
</dbReference>
<keyword evidence="12" id="KW-0233">DNA recombination</keyword>
<sequence>MAYLKRKSDEFVAFKAYKAYAENCLGLRIKATWDDKGSEYMGQEYIDFCAEHGIHQQHTEPDEPHQNGVAEQANRTTSEGATALLAQAKLPPSFWGHAVSTFKGDGCKPDVSYFRVFGCLAYVLIHKKDRKVLSLQPHMHKCIFIGYPDGTKAWKFWNPAAKKIIISSHAVFNEQYFPGNSPFINVFGLPLDNVDIPGGPDDAAPPEDGVPDVPELYNQGGDDDYDDPAPPAPPAPQPAPPPSHQLSLLQSPLPPASPPPALPPAPSPSPPPTWPPPAPVAHPPAPSVHQGAQNCTGFRPYPALARKELPVCSSHPPGSLNKRVLECQNLIPQRLRICSASSVPPPPEPECSSSPDPIIEAPVDAPAAPGLRQDSDEEALHVMLAGIEDVYSDPSFDYLSYDEALEVSFKSVVEQASKVNQEHFGEPRSMSEVMALEPEECNKWLKAVQDELQSLVKNGTFKLVLLPPGRKAIGSQWVFWVKHNADSLIECYKGRLVAKGFFQTLASISHPGMAYWKAIKHLFHYIRGTLDYKLTYAPLPKPELFSSFTNADHMGCPDTGRSISGPLWLTEFGYDISSASKLRIDNLSALSVAKNPEHHGCMKHLNLHFYWLQNKVAKGHIEVVHLRTSHMPADILTKSLPKPKVLEMVKMVGLET</sequence>
<keyword evidence="5" id="KW-0255">Endonuclease</keyword>
<evidence type="ECO:0000313" key="18">
    <source>
        <dbReference type="Proteomes" id="UP000230002"/>
    </source>
</evidence>
<dbReference type="AlphaFoldDB" id="A0A2G8RL53"/>
<name>A0A2G8RL53_9APHY</name>
<feature type="compositionally biased region" description="Pro residues" evidence="15">
    <location>
        <begin position="252"/>
        <end position="286"/>
    </location>
</feature>
<comment type="catalytic activity">
    <reaction evidence="13">
        <text>DNA(n) + a 2'-deoxyribonucleoside 5'-triphosphate = DNA(n+1) + diphosphate</text>
        <dbReference type="Rhea" id="RHEA:22508"/>
        <dbReference type="Rhea" id="RHEA-COMP:17339"/>
        <dbReference type="Rhea" id="RHEA-COMP:17340"/>
        <dbReference type="ChEBI" id="CHEBI:33019"/>
        <dbReference type="ChEBI" id="CHEBI:61560"/>
        <dbReference type="ChEBI" id="CHEBI:173112"/>
        <dbReference type="EC" id="2.7.7.49"/>
    </reaction>
</comment>
<dbReference type="GO" id="GO:0032196">
    <property type="term" value="P:transposition"/>
    <property type="evidence" value="ECO:0007669"/>
    <property type="project" value="UniProtKB-KW"/>
</dbReference>
<dbReference type="GO" id="GO:0006310">
    <property type="term" value="P:DNA recombination"/>
    <property type="evidence" value="ECO:0007669"/>
    <property type="project" value="UniProtKB-KW"/>
</dbReference>
<evidence type="ECO:0000256" key="12">
    <source>
        <dbReference type="ARBA" id="ARBA00023172"/>
    </source>
</evidence>
<evidence type="ECO:0000256" key="3">
    <source>
        <dbReference type="ARBA" id="ARBA00022722"/>
    </source>
</evidence>
<dbReference type="PANTHER" id="PTHR42648:SF11">
    <property type="entry name" value="TRANSPOSON TY4-P GAG-POL POLYPROTEIN"/>
    <property type="match status" value="1"/>
</dbReference>
<keyword evidence="8" id="KW-0694">RNA-binding</keyword>
<dbReference type="CDD" id="cd09272">
    <property type="entry name" value="RNase_HI_RT_Ty1"/>
    <property type="match status" value="1"/>
</dbReference>
<evidence type="ECO:0000313" key="17">
    <source>
        <dbReference type="EMBL" id="PIL22297.1"/>
    </source>
</evidence>
<dbReference type="GO" id="GO:0003723">
    <property type="term" value="F:RNA binding"/>
    <property type="evidence" value="ECO:0007669"/>
    <property type="project" value="UniProtKB-KW"/>
</dbReference>
<dbReference type="InterPro" id="IPR001584">
    <property type="entry name" value="Integrase_cat-core"/>
</dbReference>
<evidence type="ECO:0000256" key="13">
    <source>
        <dbReference type="ARBA" id="ARBA00048173"/>
    </source>
</evidence>
<dbReference type="SUPFAM" id="SSF53098">
    <property type="entry name" value="Ribonuclease H-like"/>
    <property type="match status" value="1"/>
</dbReference>
<feature type="region of interest" description="Disordered" evidence="15">
    <location>
        <begin position="196"/>
        <end position="294"/>
    </location>
</feature>
<keyword evidence="9" id="KW-0229">DNA integration</keyword>
<dbReference type="OrthoDB" id="3243429at2759"/>
<evidence type="ECO:0000256" key="9">
    <source>
        <dbReference type="ARBA" id="ARBA00022908"/>
    </source>
</evidence>
<evidence type="ECO:0000256" key="1">
    <source>
        <dbReference type="ARBA" id="ARBA00022578"/>
    </source>
</evidence>
<dbReference type="GO" id="GO:0016787">
    <property type="term" value="F:hydrolase activity"/>
    <property type="evidence" value="ECO:0007669"/>
    <property type="project" value="UniProtKB-KW"/>
</dbReference>
<evidence type="ECO:0000259" key="16">
    <source>
        <dbReference type="PROSITE" id="PS50994"/>
    </source>
</evidence>
<dbReference type="STRING" id="1077348.A0A2G8RL53"/>
<dbReference type="InterPro" id="IPR036397">
    <property type="entry name" value="RNaseH_sf"/>
</dbReference>
<comment type="caution">
    <text evidence="17">The sequence shown here is derived from an EMBL/GenBank/DDBJ whole genome shotgun (WGS) entry which is preliminary data.</text>
</comment>
<dbReference type="GO" id="GO:0015074">
    <property type="term" value="P:DNA integration"/>
    <property type="evidence" value="ECO:0007669"/>
    <property type="project" value="UniProtKB-KW"/>
</dbReference>
<dbReference type="Proteomes" id="UP000230002">
    <property type="component" value="Unassembled WGS sequence"/>
</dbReference>
<dbReference type="InterPro" id="IPR039537">
    <property type="entry name" value="Retrotran_Ty1/copia-like"/>
</dbReference>